<keyword evidence="3" id="KW-0472">Membrane</keyword>
<reference evidence="4 5" key="1">
    <citation type="submission" date="2022-10" db="EMBL/GenBank/DDBJ databases">
        <title>Chitinophaga nivalis PC15 sp. nov., isolated from Pyeongchang county, South Korea.</title>
        <authorList>
            <person name="Trinh H.N."/>
        </authorList>
    </citation>
    <scope>NUCLEOTIDE SEQUENCE [LARGE SCALE GENOMIC DNA]</scope>
    <source>
        <strain evidence="4 5">PC14</strain>
    </source>
</reference>
<dbReference type="RefSeq" id="WP_264729805.1">
    <property type="nucleotide sequence ID" value="NZ_JAPDNR010000001.1"/>
</dbReference>
<protein>
    <submittedName>
        <fullName evidence="4">Low affinity iron permease family protein</fullName>
    </submittedName>
</protein>
<evidence type="ECO:0000256" key="2">
    <source>
        <dbReference type="SAM" id="MobiDB-lite"/>
    </source>
</evidence>
<evidence type="ECO:0000313" key="4">
    <source>
        <dbReference type="EMBL" id="MCW3484285.1"/>
    </source>
</evidence>
<feature type="region of interest" description="Disordered" evidence="2">
    <location>
        <begin position="131"/>
        <end position="164"/>
    </location>
</feature>
<dbReference type="Pfam" id="PF04120">
    <property type="entry name" value="Iron_permease"/>
    <property type="match status" value="1"/>
</dbReference>
<comment type="caution">
    <text evidence="4">The sequence shown here is derived from an EMBL/GenBank/DDBJ whole genome shotgun (WGS) entry which is preliminary data.</text>
</comment>
<dbReference type="EMBL" id="JAPDNS010000001">
    <property type="protein sequence ID" value="MCW3484285.1"/>
    <property type="molecule type" value="Genomic_DNA"/>
</dbReference>
<sequence>MKPTTGKNNNRFFEKMASAVIAATGSQWAFFVALAVIVIWAVSGPLFHYSDTWQLVINTGTTIVTFLMVFIIQKSQNKDAKSVQLKLNELLAANKAASNRLIDVENLSEEELDILHKYYCIIVEETKKRSSMTGSHSVEEAINNAESKHASQQAAGEAQKTDTE</sequence>
<proteinExistence type="predicted"/>
<keyword evidence="5" id="KW-1185">Reference proteome</keyword>
<keyword evidence="3" id="KW-1133">Transmembrane helix</keyword>
<evidence type="ECO:0000256" key="3">
    <source>
        <dbReference type="SAM" id="Phobius"/>
    </source>
</evidence>
<feature type="coiled-coil region" evidence="1">
    <location>
        <begin position="80"/>
        <end position="107"/>
    </location>
</feature>
<accession>A0ABT3IKF3</accession>
<gene>
    <name evidence="4" type="ORF">OL497_10295</name>
</gene>
<keyword evidence="3" id="KW-0812">Transmembrane</keyword>
<organism evidence="4 5">
    <name type="scientific">Chitinophaga nivalis</name>
    <dbReference type="NCBI Taxonomy" id="2991709"/>
    <lineage>
        <taxon>Bacteria</taxon>
        <taxon>Pseudomonadati</taxon>
        <taxon>Bacteroidota</taxon>
        <taxon>Chitinophagia</taxon>
        <taxon>Chitinophagales</taxon>
        <taxon>Chitinophagaceae</taxon>
        <taxon>Chitinophaga</taxon>
    </lineage>
</organism>
<name>A0ABT3IKF3_9BACT</name>
<dbReference type="InterPro" id="IPR007251">
    <property type="entry name" value="Iron_permease_Fet4"/>
</dbReference>
<evidence type="ECO:0000313" key="5">
    <source>
        <dbReference type="Proteomes" id="UP001207742"/>
    </source>
</evidence>
<keyword evidence="1" id="KW-0175">Coiled coil</keyword>
<evidence type="ECO:0000256" key="1">
    <source>
        <dbReference type="SAM" id="Coils"/>
    </source>
</evidence>
<feature type="transmembrane region" description="Helical" evidence="3">
    <location>
        <begin position="53"/>
        <end position="72"/>
    </location>
</feature>
<feature type="transmembrane region" description="Helical" evidence="3">
    <location>
        <begin position="20"/>
        <end position="41"/>
    </location>
</feature>
<dbReference type="Proteomes" id="UP001207742">
    <property type="component" value="Unassembled WGS sequence"/>
</dbReference>